<dbReference type="Proteomes" id="UP000192418">
    <property type="component" value="Unassembled WGS sequence"/>
</dbReference>
<dbReference type="PANTHER" id="PTHR43318:SF1">
    <property type="entry name" value="POLYSACCHARIDE BIOSYNTHESIS PROTEIN EPSC-RELATED"/>
    <property type="match status" value="1"/>
</dbReference>
<evidence type="ECO:0000256" key="3">
    <source>
        <dbReference type="SAM" id="Phobius"/>
    </source>
</evidence>
<sequence length="680" mass="76535">MFVQLKNVNFYVIFFIDLLLFSLSLLCAYLIRFEFVMSPGMWDQYVHLLPLVLTVKSLSFLFMQMYKGMFRYAGLADLWRLAKAVAISTLVMLSGGLLLHRFQGFSRAVFLIDGVMTLLFAGGLRLFIRYIFKEYMVHKGDGNGLPLFNMNKDKTPVLIYGAGSAGEKLYREIAENPRLRYRVVGFGDDDPQKKGRSIHGVSVLGGAKDICALKETHKFSQVLIAMPSSTGRQMRAVVDECKSCDLPFKTLPGMGELVNGKVNVKVLRDVSYRDLLRRKPVELDRESISGYLNEKVVMVTGAGGSIGSELCRQIIRFNPRQLVLLDSCEAALYHVQMELKHRAKYQRYSTVLAKIQDANLMDKVMQRHRPQVIFHAAAYKHVPMLEKNPWEAVSNNIYGNQVMVEMALSWNVERFVLVSTDKAVRPTNIMGASKRICELIVHSYVGLNAETFKQILFPVPDQDKSDQDKPDLDEKAAPPVPDSKSAGPDTPETKFMAVRFGNVVGSSGSVIPLFREQIERGGPVTVTHPDVTRYFMTIPEAAQLILQAGSQGEGGETFILEMGQSIKIADMAKDLIRLCGLVPDEDIEIEFTGLRQGEKLYEELITEGEGIVPTPHKKILVLKDKDAWNGYGTRENFQNWLMERLNELYAAADSHDICAIREKMQEIVPEFDVQDSTCVL</sequence>
<dbReference type="Pfam" id="PF13727">
    <property type="entry name" value="CoA_binding_3"/>
    <property type="match status" value="1"/>
</dbReference>
<evidence type="ECO:0000256" key="1">
    <source>
        <dbReference type="ARBA" id="ARBA00007430"/>
    </source>
</evidence>
<dbReference type="InterPro" id="IPR036291">
    <property type="entry name" value="NAD(P)-bd_dom_sf"/>
</dbReference>
<keyword evidence="3" id="KW-0812">Transmembrane</keyword>
<feature type="domain" description="Polysaccharide biosynthesis protein CapD-like" evidence="4">
    <location>
        <begin position="297"/>
        <end position="445"/>
    </location>
</feature>
<evidence type="ECO:0000256" key="2">
    <source>
        <dbReference type="SAM" id="MobiDB-lite"/>
    </source>
</evidence>
<dbReference type="PANTHER" id="PTHR43318">
    <property type="entry name" value="UDP-N-ACETYLGLUCOSAMINE 4,6-DEHYDRATASE"/>
    <property type="match status" value="1"/>
</dbReference>
<evidence type="ECO:0000259" key="4">
    <source>
        <dbReference type="Pfam" id="PF02719"/>
    </source>
</evidence>
<evidence type="ECO:0000313" key="6">
    <source>
        <dbReference type="Proteomes" id="UP000192418"/>
    </source>
</evidence>
<dbReference type="OrthoDB" id="9769113at2"/>
<dbReference type="CDD" id="cd05237">
    <property type="entry name" value="UDP_invert_4-6DH_SDR_e"/>
    <property type="match status" value="1"/>
</dbReference>
<feature type="transmembrane region" description="Helical" evidence="3">
    <location>
        <begin position="84"/>
        <end position="102"/>
    </location>
</feature>
<dbReference type="InterPro" id="IPR051203">
    <property type="entry name" value="Polysaccharide_Synthase-Rel"/>
</dbReference>
<gene>
    <name evidence="5" type="ORF">SAMN02746065_10262</name>
</gene>
<dbReference type="EMBL" id="FWXY01000002">
    <property type="protein sequence ID" value="SMC42396.1"/>
    <property type="molecule type" value="Genomic_DNA"/>
</dbReference>
<proteinExistence type="inferred from homology"/>
<dbReference type="RefSeq" id="WP_084066745.1">
    <property type="nucleotide sequence ID" value="NZ_FWXY01000002.1"/>
</dbReference>
<dbReference type="Pfam" id="PF02719">
    <property type="entry name" value="Polysacc_synt_2"/>
    <property type="match status" value="2"/>
</dbReference>
<protein>
    <submittedName>
        <fullName evidence="5">NDP-sugar epimerase, includes UDP-GlcNAc-inverting 4,6-dehydratase FlaA1 and capsular polysaccharide biosynthesis protein EpsC</fullName>
    </submittedName>
</protein>
<keyword evidence="3" id="KW-0472">Membrane</keyword>
<name>A0A1W1Z1Y5_9BACT</name>
<feature type="transmembrane region" description="Helical" evidence="3">
    <location>
        <begin position="45"/>
        <end position="63"/>
    </location>
</feature>
<dbReference type="STRING" id="1121400.SAMN02746065_10262"/>
<feature type="domain" description="Polysaccharide biosynthesis protein CapD-like" evidence="4">
    <location>
        <begin position="491"/>
        <end position="622"/>
    </location>
</feature>
<feature type="compositionally biased region" description="Basic and acidic residues" evidence="2">
    <location>
        <begin position="461"/>
        <end position="476"/>
    </location>
</feature>
<feature type="region of interest" description="Disordered" evidence="2">
    <location>
        <begin position="460"/>
        <end position="491"/>
    </location>
</feature>
<dbReference type="AlphaFoldDB" id="A0A1W1Z1Y5"/>
<evidence type="ECO:0000313" key="5">
    <source>
        <dbReference type="EMBL" id="SMC42396.1"/>
    </source>
</evidence>
<comment type="similarity">
    <text evidence="1">Belongs to the polysaccharide synthase family.</text>
</comment>
<feature type="transmembrane region" description="Helical" evidence="3">
    <location>
        <begin position="12"/>
        <end position="33"/>
    </location>
</feature>
<dbReference type="Gene3D" id="3.40.50.720">
    <property type="entry name" value="NAD(P)-binding Rossmann-like Domain"/>
    <property type="match status" value="3"/>
</dbReference>
<reference evidence="5 6" key="1">
    <citation type="submission" date="2017-04" db="EMBL/GenBank/DDBJ databases">
        <authorList>
            <person name="Afonso C.L."/>
            <person name="Miller P.J."/>
            <person name="Scott M.A."/>
            <person name="Spackman E."/>
            <person name="Goraichik I."/>
            <person name="Dimitrov K.M."/>
            <person name="Suarez D.L."/>
            <person name="Swayne D.E."/>
        </authorList>
    </citation>
    <scope>NUCLEOTIDE SEQUENCE [LARGE SCALE GENOMIC DNA]</scope>
    <source>
        <strain evidence="5 6">DSM 3385</strain>
    </source>
</reference>
<dbReference type="SUPFAM" id="SSF51735">
    <property type="entry name" value="NAD(P)-binding Rossmann-fold domains"/>
    <property type="match status" value="2"/>
</dbReference>
<organism evidence="5 6">
    <name type="scientific">Desulfocicer vacuolatum DSM 3385</name>
    <dbReference type="NCBI Taxonomy" id="1121400"/>
    <lineage>
        <taxon>Bacteria</taxon>
        <taxon>Pseudomonadati</taxon>
        <taxon>Thermodesulfobacteriota</taxon>
        <taxon>Desulfobacteria</taxon>
        <taxon>Desulfobacterales</taxon>
        <taxon>Desulfobacteraceae</taxon>
        <taxon>Desulfocicer</taxon>
    </lineage>
</organism>
<accession>A0A1W1Z1Y5</accession>
<keyword evidence="3" id="KW-1133">Transmembrane helix</keyword>
<feature type="transmembrane region" description="Helical" evidence="3">
    <location>
        <begin position="108"/>
        <end position="128"/>
    </location>
</feature>
<dbReference type="InterPro" id="IPR003869">
    <property type="entry name" value="Polysac_CapD-like"/>
</dbReference>
<keyword evidence="6" id="KW-1185">Reference proteome</keyword>